<comment type="caution">
    <text evidence="1">The sequence shown here is derived from an EMBL/GenBank/DDBJ whole genome shotgun (WGS) entry which is preliminary data.</text>
</comment>
<reference evidence="1 2" key="1">
    <citation type="submission" date="2020-06" db="EMBL/GenBank/DDBJ databases">
        <authorList>
            <person name="Criscuolo A."/>
        </authorList>
    </citation>
    <scope>NUCLEOTIDE SEQUENCE [LARGE SCALE GENOMIC DNA]</scope>
    <source>
        <strain evidence="1">PXU-55</strain>
    </source>
</reference>
<evidence type="ECO:0000313" key="1">
    <source>
        <dbReference type="EMBL" id="CAC9976154.1"/>
    </source>
</evidence>
<dbReference type="RefSeq" id="WP_180860377.1">
    <property type="nucleotide sequence ID" value="NZ_CAIJDE010000059.1"/>
</dbReference>
<keyword evidence="2" id="KW-1185">Reference proteome</keyword>
<accession>A0A9N8J634</accession>
<gene>
    <name evidence="1" type="ORF">FLAPXU55_03878</name>
</gene>
<name>A0A9N8J634_9FLAO</name>
<sequence length="197" mass="22912">MKNFKYLFLIIFYCSCSVSKDANVSINDYLDSAIKDKNEEIIVVKEKINTNSIIQIFQGNILVDNNTKKTEREGGVPIPLYNENDWLVMKKKYENQNTEFWLNVETWDSKNFDSKRIIFEKLKNCVGSSVIDKYLIKEIPVYSFSEPIIYKNKNIVTFATAKGTTKSFGLGSVYIIVMKKEKGKWMVINKTEENAFY</sequence>
<organism evidence="1 2">
    <name type="scientific">Flavobacterium panici</name>
    <dbReference type="NCBI Taxonomy" id="2654843"/>
    <lineage>
        <taxon>Bacteria</taxon>
        <taxon>Pseudomonadati</taxon>
        <taxon>Bacteroidota</taxon>
        <taxon>Flavobacteriia</taxon>
        <taxon>Flavobacteriales</taxon>
        <taxon>Flavobacteriaceae</taxon>
        <taxon>Flavobacterium</taxon>
    </lineage>
</organism>
<dbReference type="Proteomes" id="UP000533639">
    <property type="component" value="Unassembled WGS sequence"/>
</dbReference>
<dbReference type="AlphaFoldDB" id="A0A9N8J634"/>
<dbReference type="EMBL" id="CAIJDE010000059">
    <property type="protein sequence ID" value="CAC9976154.1"/>
    <property type="molecule type" value="Genomic_DNA"/>
</dbReference>
<protein>
    <submittedName>
        <fullName evidence="1">Uncharacterized protein</fullName>
    </submittedName>
</protein>
<evidence type="ECO:0000313" key="2">
    <source>
        <dbReference type="Proteomes" id="UP000533639"/>
    </source>
</evidence>
<proteinExistence type="predicted"/>